<dbReference type="RefSeq" id="WP_173578851.1">
    <property type="nucleotide sequence ID" value="NZ_WOSW01000109.1"/>
</dbReference>
<evidence type="ECO:0000313" key="1">
    <source>
        <dbReference type="EMBL" id="NHO34464.1"/>
    </source>
</evidence>
<comment type="caution">
    <text evidence="1">The sequence shown here is derived from an EMBL/GenBank/DDBJ whole genome shotgun (WGS) entry which is preliminary data.</text>
</comment>
<dbReference type="Gene3D" id="3.40.50.300">
    <property type="entry name" value="P-loop containing nucleotide triphosphate hydrolases"/>
    <property type="match status" value="1"/>
</dbReference>
<reference evidence="1 2" key="1">
    <citation type="journal article" date="2020" name="Int. J. Syst. Evol. Microbiol.">
        <title>Novel acetic acid bacteria from cider fermentations: Acetobacter conturbans sp. nov. and Acetobacter fallax sp. nov.</title>
        <authorList>
            <person name="Sombolestani A.S."/>
            <person name="Cleenwerck I."/>
            <person name="Cnockaert M."/>
            <person name="Borremans W."/>
            <person name="Wieme A.D."/>
            <person name="De Vuyst L."/>
            <person name="Vandamme P."/>
        </authorList>
    </citation>
    <scope>NUCLEOTIDE SEQUENCE [LARGE SCALE GENOMIC DNA]</scope>
    <source>
        <strain evidence="1 2">LMG 1637</strain>
    </source>
</reference>
<dbReference type="EMBL" id="WOSW01000109">
    <property type="protein sequence ID" value="NHO34464.1"/>
    <property type="molecule type" value="Genomic_DNA"/>
</dbReference>
<proteinExistence type="predicted"/>
<accession>A0ABX0KDD9</accession>
<evidence type="ECO:0008006" key="3">
    <source>
        <dbReference type="Google" id="ProtNLM"/>
    </source>
</evidence>
<sequence>MIDNTKLIFLCVGLPRSGSTWAFNVIINMINYINSDHVTESIYSDEINDIFNDLTTKSTNLVVKSHMPGESLCFISKCNFVISIITLRSPYDCIFSLMERFNFTFQEALLAIHRSCVTILKFMKSGEFSIFRYEDGFIGNEQTLKQLENLLGISIDYNKKIDLIEKLSSNNIRQHLKKLEKLGIFLGDDPVHEIEPKTQWHFNHLGDGQVGNAAYKLTKEQISIIGYTLRDILPIFGYSIIDMSPSFSRGTYVEFGENGRGGSCLGSGFGLIESWGVWSIKDRAEIKLKLEKTIVGNAEIVLHCRIAPTLMITDRSAQCFLSVNGITRMSIVSSPDNSEYINFSLPIYVQIEQDVEEWIIQISSIGMMSPFSLGLGEDTRPIGLGLISITVR</sequence>
<keyword evidence="2" id="KW-1185">Reference proteome</keyword>
<gene>
    <name evidence="1" type="ORF">GOB84_18585</name>
</gene>
<name>A0ABX0KDD9_9PROT</name>
<organism evidence="1 2">
    <name type="scientific">Acetobacter fallax</name>
    <dbReference type="NCBI Taxonomy" id="1737473"/>
    <lineage>
        <taxon>Bacteria</taxon>
        <taxon>Pseudomonadati</taxon>
        <taxon>Pseudomonadota</taxon>
        <taxon>Alphaproteobacteria</taxon>
        <taxon>Acetobacterales</taxon>
        <taxon>Acetobacteraceae</taxon>
        <taxon>Acetobacter</taxon>
    </lineage>
</organism>
<dbReference type="InterPro" id="IPR027417">
    <property type="entry name" value="P-loop_NTPase"/>
</dbReference>
<dbReference type="SUPFAM" id="SSF52540">
    <property type="entry name" value="P-loop containing nucleoside triphosphate hydrolases"/>
    <property type="match status" value="1"/>
</dbReference>
<evidence type="ECO:0000313" key="2">
    <source>
        <dbReference type="Proteomes" id="UP000615326"/>
    </source>
</evidence>
<dbReference type="Proteomes" id="UP000615326">
    <property type="component" value="Unassembled WGS sequence"/>
</dbReference>
<protein>
    <recommendedName>
        <fullName evidence="3">Sulfotransferase domain-containing protein</fullName>
    </recommendedName>
</protein>